<evidence type="ECO:0000256" key="2">
    <source>
        <dbReference type="ARBA" id="ARBA00022490"/>
    </source>
</evidence>
<dbReference type="RefSeq" id="WP_016192845.1">
    <property type="nucleotide sequence ID" value="NZ_CP089932.1"/>
</dbReference>
<accession>A0A0M2K9T4</accession>
<keyword evidence="6" id="KW-0966">Cell projection</keyword>
<dbReference type="NCBIfam" id="NF007836">
    <property type="entry name" value="PRK10548.1"/>
    <property type="match status" value="1"/>
</dbReference>
<protein>
    <recommendedName>
        <fullName evidence="5">Flagellar protein FliT</fullName>
    </recommendedName>
</protein>
<sequence>MNIAPHILTIYQQLLVLSQTMLRLATEGSWEELIEMEVVYVSAVEKLAESTKQNPIPAQVQDQLRPVLRHILDNEAEVKNLLQARMTELSSLIGQASRQKSVNKAYTRVQGVVLFAHGPGGI</sequence>
<evidence type="ECO:0000256" key="5">
    <source>
        <dbReference type="ARBA" id="ARBA00093797"/>
    </source>
</evidence>
<dbReference type="Proteomes" id="UP000033924">
    <property type="component" value="Unassembled WGS sequence"/>
</dbReference>
<name>A0A0M2K9T4_9GAMM</name>
<keyword evidence="6" id="KW-0969">Cilium</keyword>
<comment type="caution">
    <text evidence="6">The sequence shown here is derived from an EMBL/GenBank/DDBJ whole genome shotgun (WGS) entry which is preliminary data.</text>
</comment>
<dbReference type="AlphaFoldDB" id="A0A0M2K9T4"/>
<keyword evidence="7" id="KW-1185">Reference proteome</keyword>
<evidence type="ECO:0000313" key="6">
    <source>
        <dbReference type="EMBL" id="KKF35699.1"/>
    </source>
</evidence>
<dbReference type="EMBL" id="JXNU01000003">
    <property type="protein sequence ID" value="KKF35699.1"/>
    <property type="molecule type" value="Genomic_DNA"/>
</dbReference>
<dbReference type="PATRIC" id="fig|65700.7.peg.2564"/>
<dbReference type="Gene3D" id="1.20.58.380">
    <property type="entry name" value="Flagellar protein flit"/>
    <property type="match status" value="1"/>
</dbReference>
<organism evidence="6 7">
    <name type="scientific">Erwinia tracheiphila</name>
    <dbReference type="NCBI Taxonomy" id="65700"/>
    <lineage>
        <taxon>Bacteria</taxon>
        <taxon>Pseudomonadati</taxon>
        <taxon>Pseudomonadota</taxon>
        <taxon>Gammaproteobacteria</taxon>
        <taxon>Enterobacterales</taxon>
        <taxon>Erwiniaceae</taxon>
        <taxon>Erwinia</taxon>
    </lineage>
</organism>
<dbReference type="Pfam" id="PF05400">
    <property type="entry name" value="FliT"/>
    <property type="match status" value="1"/>
</dbReference>
<proteinExistence type="predicted"/>
<keyword evidence="6" id="KW-0282">Flagellum</keyword>
<dbReference type="STRING" id="65700.SY86_10140"/>
<dbReference type="InterPro" id="IPR008622">
    <property type="entry name" value="FliT"/>
</dbReference>
<evidence type="ECO:0000256" key="3">
    <source>
        <dbReference type="ARBA" id="ARBA00022795"/>
    </source>
</evidence>
<keyword evidence="2" id="KW-0963">Cytoplasm</keyword>
<gene>
    <name evidence="6" type="ORF">SY86_10140</name>
</gene>
<dbReference type="GO" id="GO:0044781">
    <property type="term" value="P:bacterial-type flagellum organization"/>
    <property type="evidence" value="ECO:0007669"/>
    <property type="project" value="UniProtKB-KW"/>
</dbReference>
<keyword evidence="3" id="KW-1005">Bacterial flagellum biogenesis</keyword>
<evidence type="ECO:0000256" key="4">
    <source>
        <dbReference type="ARBA" id="ARBA00023186"/>
    </source>
</evidence>
<reference evidence="6 7" key="1">
    <citation type="submission" date="2015-01" db="EMBL/GenBank/DDBJ databases">
        <title>Erwinia tracheiphila.</title>
        <authorList>
            <person name="Shapiro L.R."/>
        </authorList>
    </citation>
    <scope>NUCLEOTIDE SEQUENCE [LARGE SCALE GENOMIC DNA]</scope>
    <source>
        <strain evidence="6 7">BuffGH</strain>
    </source>
</reference>
<comment type="subcellular location">
    <subcellularLocation>
        <location evidence="1">Cytoplasm</location>
        <location evidence="1">Cytosol</location>
    </subcellularLocation>
</comment>
<evidence type="ECO:0000256" key="1">
    <source>
        <dbReference type="ARBA" id="ARBA00004514"/>
    </source>
</evidence>
<evidence type="ECO:0000313" key="7">
    <source>
        <dbReference type="Proteomes" id="UP000033924"/>
    </source>
</evidence>
<keyword evidence="4" id="KW-0143">Chaperone</keyword>